<reference evidence="6" key="1">
    <citation type="journal article" date="2021" name="PeerJ">
        <title>Extensive microbial diversity within the chicken gut microbiome revealed by metagenomics and culture.</title>
        <authorList>
            <person name="Gilroy R."/>
            <person name="Ravi A."/>
            <person name="Getino M."/>
            <person name="Pursley I."/>
            <person name="Horton D.L."/>
            <person name="Alikhan N.F."/>
            <person name="Baker D."/>
            <person name="Gharbi K."/>
            <person name="Hall N."/>
            <person name="Watson M."/>
            <person name="Adriaenssens E.M."/>
            <person name="Foster-Nyarko E."/>
            <person name="Jarju S."/>
            <person name="Secka A."/>
            <person name="Antonio M."/>
            <person name="Oren A."/>
            <person name="Chaudhuri R.R."/>
            <person name="La Ragione R."/>
            <person name="Hildebrand F."/>
            <person name="Pallen M.J."/>
        </authorList>
    </citation>
    <scope>NUCLEOTIDE SEQUENCE</scope>
    <source>
        <strain evidence="6">ChiW19-6364</strain>
    </source>
</reference>
<comment type="subcellular location">
    <subcellularLocation>
        <location evidence="1">Membrane</location>
        <topology evidence="1">Multi-pass membrane protein</topology>
    </subcellularLocation>
</comment>
<dbReference type="Pfam" id="PF01226">
    <property type="entry name" value="Form_Nir_trans"/>
    <property type="match status" value="1"/>
</dbReference>
<organism evidence="6 7">
    <name type="scientific">Candidatus Blautia stercoripullorum</name>
    <dbReference type="NCBI Taxonomy" id="2838502"/>
    <lineage>
        <taxon>Bacteria</taxon>
        <taxon>Bacillati</taxon>
        <taxon>Bacillota</taxon>
        <taxon>Clostridia</taxon>
        <taxon>Lachnospirales</taxon>
        <taxon>Lachnospiraceae</taxon>
        <taxon>Blautia</taxon>
    </lineage>
</organism>
<evidence type="ECO:0000313" key="7">
    <source>
        <dbReference type="Proteomes" id="UP000823850"/>
    </source>
</evidence>
<dbReference type="GO" id="GO:0015499">
    <property type="term" value="F:formate transmembrane transporter activity"/>
    <property type="evidence" value="ECO:0007669"/>
    <property type="project" value="TreeGrafter"/>
</dbReference>
<evidence type="ECO:0000256" key="2">
    <source>
        <dbReference type="ARBA" id="ARBA00022692"/>
    </source>
</evidence>
<reference evidence="6" key="2">
    <citation type="submission" date="2021-04" db="EMBL/GenBank/DDBJ databases">
        <authorList>
            <person name="Gilroy R."/>
        </authorList>
    </citation>
    <scope>NUCLEOTIDE SEQUENCE</scope>
    <source>
        <strain evidence="6">ChiW19-6364</strain>
    </source>
</reference>
<proteinExistence type="predicted"/>
<comment type="caution">
    <text evidence="6">The sequence shown here is derived from an EMBL/GenBank/DDBJ whole genome shotgun (WGS) entry which is preliminary data.</text>
</comment>
<dbReference type="Gene3D" id="1.20.1080.10">
    <property type="entry name" value="Glycerol uptake facilitator protein"/>
    <property type="match status" value="1"/>
</dbReference>
<dbReference type="Proteomes" id="UP000823850">
    <property type="component" value="Unassembled WGS sequence"/>
</dbReference>
<dbReference type="AlphaFoldDB" id="A0A9D2U465"/>
<name>A0A9D2U465_9FIRM</name>
<dbReference type="EMBL" id="DWUX01000077">
    <property type="protein sequence ID" value="HJD39212.1"/>
    <property type="molecule type" value="Genomic_DNA"/>
</dbReference>
<evidence type="ECO:0000256" key="1">
    <source>
        <dbReference type="ARBA" id="ARBA00004141"/>
    </source>
</evidence>
<evidence type="ECO:0000256" key="3">
    <source>
        <dbReference type="ARBA" id="ARBA00022989"/>
    </source>
</evidence>
<keyword evidence="3 5" id="KW-1133">Transmembrane helix</keyword>
<evidence type="ECO:0000313" key="6">
    <source>
        <dbReference type="EMBL" id="HJD39212.1"/>
    </source>
</evidence>
<dbReference type="PANTHER" id="PTHR30520:SF8">
    <property type="entry name" value="NITRITE TRANSPORTER NIRC"/>
    <property type="match status" value="1"/>
</dbReference>
<evidence type="ECO:0000256" key="5">
    <source>
        <dbReference type="SAM" id="Phobius"/>
    </source>
</evidence>
<protein>
    <submittedName>
        <fullName evidence="6">Formate/nitrite transporter family protein</fullName>
    </submittedName>
</protein>
<accession>A0A9D2U465</accession>
<dbReference type="PANTHER" id="PTHR30520">
    <property type="entry name" value="FORMATE TRANSPORTER-RELATED"/>
    <property type="match status" value="1"/>
</dbReference>
<sequence>KTESGKLIMIFWCIFVFMVCGFEHSVANMSIIGVALVNGYVGIGQYIYNVLLATVGNMIGAVVFVALPYHLISKEK</sequence>
<evidence type="ECO:0000256" key="4">
    <source>
        <dbReference type="ARBA" id="ARBA00023136"/>
    </source>
</evidence>
<dbReference type="GO" id="GO:0005886">
    <property type="term" value="C:plasma membrane"/>
    <property type="evidence" value="ECO:0007669"/>
    <property type="project" value="TreeGrafter"/>
</dbReference>
<keyword evidence="2 5" id="KW-0812">Transmembrane</keyword>
<dbReference type="InterPro" id="IPR023271">
    <property type="entry name" value="Aquaporin-like"/>
</dbReference>
<feature type="transmembrane region" description="Helical" evidence="5">
    <location>
        <begin position="7"/>
        <end position="26"/>
    </location>
</feature>
<feature type="transmembrane region" description="Helical" evidence="5">
    <location>
        <begin position="46"/>
        <end position="72"/>
    </location>
</feature>
<keyword evidence="4 5" id="KW-0472">Membrane</keyword>
<dbReference type="InterPro" id="IPR000292">
    <property type="entry name" value="For/NO2_transpt"/>
</dbReference>
<gene>
    <name evidence="6" type="ORF">H9913_04230</name>
</gene>
<feature type="non-terminal residue" evidence="6">
    <location>
        <position position="1"/>
    </location>
</feature>